<dbReference type="AlphaFoldDB" id="A0A395M153"/>
<keyword evidence="3 5" id="KW-0012">Acyltransferase</keyword>
<evidence type="ECO:0000256" key="3">
    <source>
        <dbReference type="ARBA" id="ARBA00023315"/>
    </source>
</evidence>
<evidence type="ECO:0000256" key="4">
    <source>
        <dbReference type="ARBA" id="ARBA00024732"/>
    </source>
</evidence>
<comment type="miscellaneous">
    <text evidence="5">In the reaction, the free carboxyl group of octanoic acid is attached via an amide linkage to the epsilon-amino group of a specific lysine residue of lipoyl domains of lipoate-dependent enzymes.</text>
</comment>
<comment type="subcellular location">
    <subcellularLocation>
        <location evidence="5">Cytoplasm</location>
    </subcellularLocation>
</comment>
<dbReference type="PANTHER" id="PTHR10993">
    <property type="entry name" value="OCTANOYLTRANSFERASE"/>
    <property type="match status" value="1"/>
</dbReference>
<dbReference type="InterPro" id="IPR000544">
    <property type="entry name" value="Octanoyltransferase"/>
</dbReference>
<comment type="caution">
    <text evidence="11">The sequence shown here is derived from an EMBL/GenBank/DDBJ whole genome shotgun (WGS) entry which is preliminary data.</text>
</comment>
<evidence type="ECO:0000256" key="7">
    <source>
        <dbReference type="PIRSR" id="PIRSR016262-1"/>
    </source>
</evidence>
<gene>
    <name evidence="5 11" type="primary">lipB</name>
    <name evidence="11" type="ORF">D0433_05820</name>
</gene>
<keyword evidence="2 5" id="KW-0808">Transferase</keyword>
<dbReference type="CDD" id="cd16444">
    <property type="entry name" value="LipB"/>
    <property type="match status" value="1"/>
</dbReference>
<dbReference type="GO" id="GO:0005737">
    <property type="term" value="C:cytoplasm"/>
    <property type="evidence" value="ECO:0007669"/>
    <property type="project" value="UniProtKB-SubCell"/>
</dbReference>
<evidence type="ECO:0000256" key="6">
    <source>
        <dbReference type="PIRNR" id="PIRNR016262"/>
    </source>
</evidence>
<feature type="binding site" evidence="5 8">
    <location>
        <begin position="149"/>
        <end position="151"/>
    </location>
    <ligand>
        <name>substrate</name>
    </ligand>
</feature>
<dbReference type="UniPathway" id="UPA00538">
    <property type="reaction ID" value="UER00592"/>
</dbReference>
<dbReference type="Proteomes" id="UP000266389">
    <property type="component" value="Unassembled WGS sequence"/>
</dbReference>
<sequence>MRTIYFTSLGKMPYDEAYCLQKQLFERISKMQMPDTVLSVEHPHVYTLGKQSNPAHLLWSKETLQAKNIAVFETDRGGEITYHGYGQFVAYPILNLNHFYKDAHRYLRDLEEVIIRLLGELGITAGRKQHHDPRKNYTGVWVGEEKICAIGVKFSNWTTMHGLALNVNTDLSYFEGIVPCGITDKGVTSLAKILSREVPLTQIEELFTKYFGQVFGVRVERIEKWQLQEQIRQHHQTFSTSL</sequence>
<feature type="binding site" evidence="5 8">
    <location>
        <begin position="162"/>
        <end position="164"/>
    </location>
    <ligand>
        <name>substrate</name>
    </ligand>
</feature>
<dbReference type="GO" id="GO:0033819">
    <property type="term" value="F:lipoyl(octanoyl) transferase activity"/>
    <property type="evidence" value="ECO:0007669"/>
    <property type="project" value="UniProtKB-EC"/>
</dbReference>
<evidence type="ECO:0000256" key="5">
    <source>
        <dbReference type="HAMAP-Rule" id="MF_00013"/>
    </source>
</evidence>
<feature type="site" description="Lowers pKa of active site Cys" evidence="5 9">
    <location>
        <position position="146"/>
    </location>
</feature>
<evidence type="ECO:0000256" key="2">
    <source>
        <dbReference type="ARBA" id="ARBA00022679"/>
    </source>
</evidence>
<dbReference type="EC" id="2.3.1.181" evidence="5 6"/>
<dbReference type="NCBIfam" id="TIGR00214">
    <property type="entry name" value="lipB"/>
    <property type="match status" value="1"/>
</dbReference>
<evidence type="ECO:0000259" key="10">
    <source>
        <dbReference type="PROSITE" id="PS51733"/>
    </source>
</evidence>
<comment type="similarity">
    <text evidence="5 6">Belongs to the LipB family.</text>
</comment>
<feature type="domain" description="BPL/LPL catalytic" evidence="10">
    <location>
        <begin position="31"/>
        <end position="219"/>
    </location>
</feature>
<dbReference type="PROSITE" id="PS51733">
    <property type="entry name" value="BPL_LPL_CATALYTIC"/>
    <property type="match status" value="1"/>
</dbReference>
<comment type="pathway">
    <text evidence="1 5 6">Protein modification; protein lipoylation via endogenous pathway; protein N(6)-(lipoyl)lysine from octanoyl-[acyl-carrier-protein]: step 1/2.</text>
</comment>
<dbReference type="Pfam" id="PF21948">
    <property type="entry name" value="LplA-B_cat"/>
    <property type="match status" value="1"/>
</dbReference>
<comment type="catalytic activity">
    <reaction evidence="5 6">
        <text>octanoyl-[ACP] + L-lysyl-[protein] = N(6)-octanoyl-L-lysyl-[protein] + holo-[ACP] + H(+)</text>
        <dbReference type="Rhea" id="RHEA:17665"/>
        <dbReference type="Rhea" id="RHEA-COMP:9636"/>
        <dbReference type="Rhea" id="RHEA-COMP:9685"/>
        <dbReference type="Rhea" id="RHEA-COMP:9752"/>
        <dbReference type="Rhea" id="RHEA-COMP:9928"/>
        <dbReference type="ChEBI" id="CHEBI:15378"/>
        <dbReference type="ChEBI" id="CHEBI:29969"/>
        <dbReference type="ChEBI" id="CHEBI:64479"/>
        <dbReference type="ChEBI" id="CHEBI:78463"/>
        <dbReference type="ChEBI" id="CHEBI:78809"/>
        <dbReference type="EC" id="2.3.1.181"/>
    </reaction>
</comment>
<dbReference type="InterPro" id="IPR020605">
    <property type="entry name" value="Octanoyltransferase_CS"/>
</dbReference>
<evidence type="ECO:0000256" key="9">
    <source>
        <dbReference type="PIRSR" id="PIRSR016262-3"/>
    </source>
</evidence>
<feature type="active site" description="Acyl-thioester intermediate" evidence="5 7">
    <location>
        <position position="180"/>
    </location>
</feature>
<dbReference type="EMBL" id="PHFL01000039">
    <property type="protein sequence ID" value="RFM24500.1"/>
    <property type="molecule type" value="Genomic_DNA"/>
</dbReference>
<keyword evidence="5" id="KW-0963">Cytoplasm</keyword>
<dbReference type="Gene3D" id="3.30.930.10">
    <property type="entry name" value="Bira Bifunctional Protein, Domain 2"/>
    <property type="match status" value="1"/>
</dbReference>
<protein>
    <recommendedName>
        <fullName evidence="5 6">Octanoyltransferase</fullName>
        <ecNumber evidence="5 6">2.3.1.181</ecNumber>
    </recommendedName>
    <alternativeName>
        <fullName evidence="5">Lipoate-protein ligase B</fullName>
    </alternativeName>
    <alternativeName>
        <fullName evidence="5">Lipoyl/octanoyl transferase</fullName>
    </alternativeName>
    <alternativeName>
        <fullName evidence="5">Octanoyl-[acyl-carrier-protein]-protein N-octanoyltransferase</fullName>
    </alternativeName>
</protein>
<dbReference type="PROSITE" id="PS01313">
    <property type="entry name" value="LIPB"/>
    <property type="match status" value="1"/>
</dbReference>
<dbReference type="InterPro" id="IPR004143">
    <property type="entry name" value="BPL_LPL_catalytic"/>
</dbReference>
<feature type="binding site" evidence="5 8">
    <location>
        <begin position="76"/>
        <end position="83"/>
    </location>
    <ligand>
        <name>substrate</name>
    </ligand>
</feature>
<dbReference type="PANTHER" id="PTHR10993:SF7">
    <property type="entry name" value="LIPOYLTRANSFERASE 2, MITOCHONDRIAL-RELATED"/>
    <property type="match status" value="1"/>
</dbReference>
<evidence type="ECO:0000313" key="12">
    <source>
        <dbReference type="Proteomes" id="UP000266389"/>
    </source>
</evidence>
<evidence type="ECO:0000256" key="1">
    <source>
        <dbReference type="ARBA" id="ARBA00004821"/>
    </source>
</evidence>
<proteinExistence type="inferred from homology"/>
<dbReference type="NCBIfam" id="NF010925">
    <property type="entry name" value="PRK14345.1"/>
    <property type="match status" value="1"/>
</dbReference>
<reference evidence="11 12" key="1">
    <citation type="journal article" date="2011" name="ISME J.">
        <title>Community ecology of hot spring cyanobacterial mats: predominant populations and their functional potential.</title>
        <authorList>
            <person name="Klatt C.G."/>
            <person name="Wood J.M."/>
            <person name="Rusch D.B."/>
            <person name="Bateson M.M."/>
            <person name="Hamamura N."/>
            <person name="Heidelberg J.F."/>
            <person name="Grossman A.R."/>
            <person name="Bhaya D."/>
            <person name="Cohan F.M."/>
            <person name="Kuhl M."/>
            <person name="Bryant D.A."/>
            <person name="Ward D.M."/>
        </authorList>
    </citation>
    <scope>NUCLEOTIDE SEQUENCE [LARGE SCALE GENOMIC DNA]</scope>
    <source>
        <strain evidence="11">OS</strain>
    </source>
</reference>
<evidence type="ECO:0000313" key="11">
    <source>
        <dbReference type="EMBL" id="RFM24500.1"/>
    </source>
</evidence>
<accession>A0A395M153</accession>
<dbReference type="InterPro" id="IPR045864">
    <property type="entry name" value="aa-tRNA-synth_II/BPL/LPL"/>
</dbReference>
<evidence type="ECO:0000256" key="8">
    <source>
        <dbReference type="PIRSR" id="PIRSR016262-2"/>
    </source>
</evidence>
<comment type="function">
    <text evidence="4 5 6">Catalyzes the transfer of endogenously produced octanoic acid from octanoyl-acyl-carrier-protein onto the lipoyl domains of lipoate-dependent enzymes. Lipoyl-ACP can also act as a substrate although octanoyl-ACP is likely to be the physiological substrate.</text>
</comment>
<dbReference type="SUPFAM" id="SSF55681">
    <property type="entry name" value="Class II aaRS and biotin synthetases"/>
    <property type="match status" value="1"/>
</dbReference>
<organism evidence="11 12">
    <name type="scientific">Candidatus Thermochlorobacter aerophilus</name>
    <dbReference type="NCBI Taxonomy" id="1868324"/>
    <lineage>
        <taxon>Bacteria</taxon>
        <taxon>Pseudomonadati</taxon>
        <taxon>Chlorobiota</taxon>
        <taxon>Chlorobiia</taxon>
        <taxon>Chlorobiales</taxon>
        <taxon>Candidatus Thermochlorobacteriaceae</taxon>
        <taxon>Candidatus Thermochlorobacter</taxon>
    </lineage>
</organism>
<dbReference type="GO" id="GO:0009249">
    <property type="term" value="P:protein lipoylation"/>
    <property type="evidence" value="ECO:0007669"/>
    <property type="project" value="InterPro"/>
</dbReference>
<dbReference type="HAMAP" id="MF_00013">
    <property type="entry name" value="LipB"/>
    <property type="match status" value="1"/>
</dbReference>
<dbReference type="PIRSF" id="PIRSF016262">
    <property type="entry name" value="LPLase"/>
    <property type="match status" value="1"/>
</dbReference>
<name>A0A395M153_9BACT</name>